<evidence type="ECO:0000313" key="1">
    <source>
        <dbReference type="EMBL" id="KAI0065629.1"/>
    </source>
</evidence>
<reference evidence="1" key="2">
    <citation type="journal article" date="2022" name="New Phytol.">
        <title>Evolutionary transition to the ectomycorrhizal habit in the genomes of a hyperdiverse lineage of mushroom-forming fungi.</title>
        <authorList>
            <person name="Looney B."/>
            <person name="Miyauchi S."/>
            <person name="Morin E."/>
            <person name="Drula E."/>
            <person name="Courty P.E."/>
            <person name="Kohler A."/>
            <person name="Kuo A."/>
            <person name="LaButti K."/>
            <person name="Pangilinan J."/>
            <person name="Lipzen A."/>
            <person name="Riley R."/>
            <person name="Andreopoulos W."/>
            <person name="He G."/>
            <person name="Johnson J."/>
            <person name="Nolan M."/>
            <person name="Tritt A."/>
            <person name="Barry K.W."/>
            <person name="Grigoriev I.V."/>
            <person name="Nagy L.G."/>
            <person name="Hibbett D."/>
            <person name="Henrissat B."/>
            <person name="Matheny P.B."/>
            <person name="Labbe J."/>
            <person name="Martin F.M."/>
        </authorList>
    </citation>
    <scope>NUCLEOTIDE SEQUENCE</scope>
    <source>
        <strain evidence="1">HHB10654</strain>
    </source>
</reference>
<dbReference type="Proteomes" id="UP000814140">
    <property type="component" value="Unassembled WGS sequence"/>
</dbReference>
<gene>
    <name evidence="1" type="ORF">BV25DRAFT_1769147</name>
</gene>
<reference evidence="1" key="1">
    <citation type="submission" date="2021-03" db="EMBL/GenBank/DDBJ databases">
        <authorList>
            <consortium name="DOE Joint Genome Institute"/>
            <person name="Ahrendt S."/>
            <person name="Looney B.P."/>
            <person name="Miyauchi S."/>
            <person name="Morin E."/>
            <person name="Drula E."/>
            <person name="Courty P.E."/>
            <person name="Chicoki N."/>
            <person name="Fauchery L."/>
            <person name="Kohler A."/>
            <person name="Kuo A."/>
            <person name="Labutti K."/>
            <person name="Pangilinan J."/>
            <person name="Lipzen A."/>
            <person name="Riley R."/>
            <person name="Andreopoulos W."/>
            <person name="He G."/>
            <person name="Johnson J."/>
            <person name="Barry K.W."/>
            <person name="Grigoriev I.V."/>
            <person name="Nagy L."/>
            <person name="Hibbett D."/>
            <person name="Henrissat B."/>
            <person name="Matheny P.B."/>
            <person name="Labbe J."/>
            <person name="Martin F."/>
        </authorList>
    </citation>
    <scope>NUCLEOTIDE SEQUENCE</scope>
    <source>
        <strain evidence="1">HHB10654</strain>
    </source>
</reference>
<dbReference type="EMBL" id="MU277195">
    <property type="protein sequence ID" value="KAI0065629.1"/>
    <property type="molecule type" value="Genomic_DNA"/>
</dbReference>
<proteinExistence type="predicted"/>
<evidence type="ECO:0000313" key="2">
    <source>
        <dbReference type="Proteomes" id="UP000814140"/>
    </source>
</evidence>
<name>A0ACB8T9Z0_9AGAM</name>
<feature type="non-terminal residue" evidence="1">
    <location>
        <position position="250"/>
    </location>
</feature>
<organism evidence="1 2">
    <name type="scientific">Artomyces pyxidatus</name>
    <dbReference type="NCBI Taxonomy" id="48021"/>
    <lineage>
        <taxon>Eukaryota</taxon>
        <taxon>Fungi</taxon>
        <taxon>Dikarya</taxon>
        <taxon>Basidiomycota</taxon>
        <taxon>Agaricomycotina</taxon>
        <taxon>Agaricomycetes</taxon>
        <taxon>Russulales</taxon>
        <taxon>Auriscalpiaceae</taxon>
        <taxon>Artomyces</taxon>
    </lineage>
</organism>
<feature type="non-terminal residue" evidence="1">
    <location>
        <position position="1"/>
    </location>
</feature>
<sequence length="250" mass="28027">VVALKKSRVSIKTKRTALPHEGEVLSLLAGHPSIPNVFAHGRSDHFEYLATELLGQSLAAKVKNDGKLKLSDVLRIADQMLSALRYIHNYRIVHRDIKPGNIVVRETDPTKFCLIDFGIAKPCIMGEPKSVDIYAERFYPVGTLVWASLNSHNGIDLGPRDDLESLGYTLLYLLRGELPWTRLEGHSTVLANAAHIRQKKYAWTGSGLAQGLPREFGQLVDYARSLQYHDTIDYDGFRARFSMIRGEAND</sequence>
<keyword evidence="2" id="KW-1185">Reference proteome</keyword>
<accession>A0ACB8T9Z0</accession>
<protein>
    <submittedName>
        <fullName evidence="1">Kinase-like protein</fullName>
    </submittedName>
</protein>
<comment type="caution">
    <text evidence="1">The sequence shown here is derived from an EMBL/GenBank/DDBJ whole genome shotgun (WGS) entry which is preliminary data.</text>
</comment>